<proteinExistence type="inferred from homology"/>
<comment type="caution">
    <text evidence="5">The sequence shown here is derived from an EMBL/GenBank/DDBJ whole genome shotgun (WGS) entry which is preliminary data.</text>
</comment>
<evidence type="ECO:0000256" key="4">
    <source>
        <dbReference type="SAM" id="MobiDB-lite"/>
    </source>
</evidence>
<dbReference type="Proteomes" id="UP000319731">
    <property type="component" value="Unassembled WGS sequence"/>
</dbReference>
<dbReference type="OrthoDB" id="1654884at2759"/>
<keyword evidence="6" id="KW-1185">Reference proteome</keyword>
<name>A0A507BWA6_9FUNG</name>
<dbReference type="InterPro" id="IPR001971">
    <property type="entry name" value="Ribosomal_uS11"/>
</dbReference>
<dbReference type="Gene3D" id="3.30.420.80">
    <property type="entry name" value="Ribosomal protein S11"/>
    <property type="match status" value="1"/>
</dbReference>
<dbReference type="GeneID" id="42006444"/>
<gene>
    <name evidence="5" type="ORF">SmJEL517_g05221</name>
</gene>
<feature type="region of interest" description="Disordered" evidence="4">
    <location>
        <begin position="1"/>
        <end position="85"/>
    </location>
</feature>
<dbReference type="GO" id="GO:0003735">
    <property type="term" value="F:structural constituent of ribosome"/>
    <property type="evidence" value="ECO:0007669"/>
    <property type="project" value="InterPro"/>
</dbReference>
<comment type="similarity">
    <text evidence="1">Belongs to the universal ribosomal protein uS11 family.</text>
</comment>
<dbReference type="PANTHER" id="PTHR11759">
    <property type="entry name" value="40S RIBOSOMAL PROTEIN S14/30S RIBOSOMAL PROTEIN S11"/>
    <property type="match status" value="1"/>
</dbReference>
<evidence type="ECO:0000313" key="6">
    <source>
        <dbReference type="Proteomes" id="UP000319731"/>
    </source>
</evidence>
<dbReference type="GO" id="GO:1990904">
    <property type="term" value="C:ribonucleoprotein complex"/>
    <property type="evidence" value="ECO:0007669"/>
    <property type="project" value="UniProtKB-KW"/>
</dbReference>
<keyword evidence="2" id="KW-0689">Ribosomal protein</keyword>
<dbReference type="HAMAP" id="MF_01310">
    <property type="entry name" value="Ribosomal_uS11"/>
    <property type="match status" value="1"/>
</dbReference>
<feature type="region of interest" description="Disordered" evidence="4">
    <location>
        <begin position="117"/>
        <end position="150"/>
    </location>
</feature>
<organism evidence="5 6">
    <name type="scientific">Synchytrium microbalum</name>
    <dbReference type="NCBI Taxonomy" id="1806994"/>
    <lineage>
        <taxon>Eukaryota</taxon>
        <taxon>Fungi</taxon>
        <taxon>Fungi incertae sedis</taxon>
        <taxon>Chytridiomycota</taxon>
        <taxon>Chytridiomycota incertae sedis</taxon>
        <taxon>Chytridiomycetes</taxon>
        <taxon>Synchytriales</taxon>
        <taxon>Synchytriaceae</taxon>
        <taxon>Synchytrium</taxon>
    </lineage>
</organism>
<feature type="compositionally biased region" description="Polar residues" evidence="4">
    <location>
        <begin position="31"/>
        <end position="44"/>
    </location>
</feature>
<dbReference type="RefSeq" id="XP_031022879.1">
    <property type="nucleotide sequence ID" value="XM_031171147.1"/>
</dbReference>
<dbReference type="GO" id="GO:0005840">
    <property type="term" value="C:ribosome"/>
    <property type="evidence" value="ECO:0007669"/>
    <property type="project" value="UniProtKB-KW"/>
</dbReference>
<keyword evidence="3" id="KW-0687">Ribonucleoprotein</keyword>
<dbReference type="InterPro" id="IPR036967">
    <property type="entry name" value="Ribosomal_uS11_sf"/>
</dbReference>
<reference evidence="5 6" key="1">
    <citation type="journal article" date="2019" name="Sci. Rep.">
        <title>Comparative genomics of chytrid fungi reveal insights into the obligate biotrophic and pathogenic lifestyle of Synchytrium endobioticum.</title>
        <authorList>
            <person name="van de Vossenberg B.T.L.H."/>
            <person name="Warris S."/>
            <person name="Nguyen H.D.T."/>
            <person name="van Gent-Pelzer M.P.E."/>
            <person name="Joly D.L."/>
            <person name="van de Geest H.C."/>
            <person name="Bonants P.J.M."/>
            <person name="Smith D.S."/>
            <person name="Levesque C.A."/>
            <person name="van der Lee T.A.J."/>
        </authorList>
    </citation>
    <scope>NUCLEOTIDE SEQUENCE [LARGE SCALE GENOMIC DNA]</scope>
    <source>
        <strain evidence="5 6">JEL517</strain>
    </source>
</reference>
<dbReference type="STRING" id="1806994.A0A507BWA6"/>
<dbReference type="EMBL" id="QEAO01000044">
    <property type="protein sequence ID" value="TPX31458.1"/>
    <property type="molecule type" value="Genomic_DNA"/>
</dbReference>
<evidence type="ECO:0000313" key="5">
    <source>
        <dbReference type="EMBL" id="TPX31458.1"/>
    </source>
</evidence>
<sequence length="267" mass="28872">MQSSMRAPMMNTLSRGCKQARIPSLPLPGISTVNRYSTSNGDNNSSSKQPSPIIQQGEAAQPSTSDAHASFISDAPSIPPAKKAKRTTDFIMQSLMRLETKQTQASLFNLDSKFKRSNTSTSNYPSLVNPHPNSTNTNKPAFTHEPPSSETPMYRLHINAGRNNTLLTLASHEGNVLCWTSSGSVGLRKAARGTSDAGYQAAVSLTEKVKAKGISMVPQMHVILKGFGPGREQAFRAIRMGVLKIGRISDVTPIRHAGCRPRGKRSL</sequence>
<evidence type="ECO:0000256" key="3">
    <source>
        <dbReference type="ARBA" id="ARBA00023274"/>
    </source>
</evidence>
<feature type="compositionally biased region" description="Low complexity" evidence="4">
    <location>
        <begin position="45"/>
        <end position="56"/>
    </location>
</feature>
<dbReference type="Pfam" id="PF00411">
    <property type="entry name" value="Ribosomal_S11"/>
    <property type="match status" value="1"/>
</dbReference>
<dbReference type="GO" id="GO:0006412">
    <property type="term" value="P:translation"/>
    <property type="evidence" value="ECO:0007669"/>
    <property type="project" value="InterPro"/>
</dbReference>
<evidence type="ECO:0008006" key="7">
    <source>
        <dbReference type="Google" id="ProtNLM"/>
    </source>
</evidence>
<accession>A0A507BWA6</accession>
<evidence type="ECO:0000256" key="2">
    <source>
        <dbReference type="ARBA" id="ARBA00022980"/>
    </source>
</evidence>
<dbReference type="AlphaFoldDB" id="A0A507BWA6"/>
<evidence type="ECO:0000256" key="1">
    <source>
        <dbReference type="ARBA" id="ARBA00006194"/>
    </source>
</evidence>
<dbReference type="SUPFAM" id="SSF53137">
    <property type="entry name" value="Translational machinery components"/>
    <property type="match status" value="1"/>
</dbReference>
<protein>
    <recommendedName>
        <fullName evidence="7">Ribosomal protein S11</fullName>
    </recommendedName>
</protein>